<feature type="transmembrane region" description="Helical" evidence="1">
    <location>
        <begin position="60"/>
        <end position="79"/>
    </location>
</feature>
<dbReference type="InterPro" id="IPR036259">
    <property type="entry name" value="MFS_trans_sf"/>
</dbReference>
<dbReference type="InterPro" id="IPR020846">
    <property type="entry name" value="MFS_dom"/>
</dbReference>
<feature type="transmembrane region" description="Helical" evidence="1">
    <location>
        <begin position="243"/>
        <end position="265"/>
    </location>
</feature>
<keyword evidence="1" id="KW-0472">Membrane</keyword>
<dbReference type="PATRIC" id="fig|1365176.7.peg.1194"/>
<sequence length="386" mass="43043">MFYIVLTSFGASLFRPFFSLYFIRLGGTPFMLGILGSLSSFIILCLNFFGGYFTDKYGNWLVLGVLLIVTHFFVALYAVAWDWRVLFLFVLLATVFSFYGPARDSLMASVFKEKERAIGYQLMEVARRIVKLVSPLIAGVLISIFGILVGVRIGMVIAGTFGIISGVLILLFMREERKVSQNAKLDRTSAQFFGAYLNLIRSIDRRIILLILLGSIIIFVFAMASPFLVIYSTEIAKVSELEYGLILTVSNICITFFVLPLSGFIIRMLGEINCIIISSFVITLSMMLFLLQPNLMVLLVAYVLLETSVNFYEPSLFSFWTRSIRDIDRGKFSSIVSLIEGATIIAPLLGGELYSISPVFLFIAGAILGVIAFASLCIFKFACQVK</sequence>
<feature type="transmembrane region" description="Helical" evidence="1">
    <location>
        <begin position="272"/>
        <end position="291"/>
    </location>
</feature>
<evidence type="ECO:0000256" key="1">
    <source>
        <dbReference type="SAM" id="Phobius"/>
    </source>
</evidence>
<dbReference type="Gene3D" id="1.20.1250.20">
    <property type="entry name" value="MFS general substrate transporter like domains"/>
    <property type="match status" value="1"/>
</dbReference>
<dbReference type="Proteomes" id="UP000015543">
    <property type="component" value="Chromosome"/>
</dbReference>
<dbReference type="GO" id="GO:0022857">
    <property type="term" value="F:transmembrane transporter activity"/>
    <property type="evidence" value="ECO:0007669"/>
    <property type="project" value="InterPro"/>
</dbReference>
<feature type="transmembrane region" description="Helical" evidence="1">
    <location>
        <begin position="85"/>
        <end position="102"/>
    </location>
</feature>
<dbReference type="AlphaFoldDB" id="S6A5R8"/>
<dbReference type="eggNOG" id="arCOG00132">
    <property type="taxonomic scope" value="Archaea"/>
</dbReference>
<feature type="transmembrane region" description="Helical" evidence="1">
    <location>
        <begin position="155"/>
        <end position="173"/>
    </location>
</feature>
<feature type="transmembrane region" description="Helical" evidence="1">
    <location>
        <begin position="29"/>
        <end position="53"/>
    </location>
</feature>
<dbReference type="InterPro" id="IPR011701">
    <property type="entry name" value="MFS"/>
</dbReference>
<organism evidence="3 4">
    <name type="scientific">Thermofilum adornatum</name>
    <dbReference type="NCBI Taxonomy" id="1365176"/>
    <lineage>
        <taxon>Archaea</taxon>
        <taxon>Thermoproteota</taxon>
        <taxon>Thermoprotei</taxon>
        <taxon>Thermofilales</taxon>
        <taxon>Thermofilaceae</taxon>
        <taxon>Thermofilum</taxon>
    </lineage>
</organism>
<dbReference type="HOGENOM" id="CLU_714998_0_0_2"/>
<proteinExistence type="predicted"/>
<feature type="transmembrane region" description="Helical" evidence="1">
    <location>
        <begin position="297"/>
        <end position="320"/>
    </location>
</feature>
<evidence type="ECO:0000313" key="3">
    <source>
        <dbReference type="EMBL" id="AGT35552.1"/>
    </source>
</evidence>
<accession>S6A5R8</accession>
<keyword evidence="1" id="KW-0812">Transmembrane</keyword>
<dbReference type="Pfam" id="PF07690">
    <property type="entry name" value="MFS_1"/>
    <property type="match status" value="1"/>
</dbReference>
<keyword evidence="1" id="KW-1133">Transmembrane helix</keyword>
<dbReference type="KEGG" id="thb:N186_06065"/>
<feature type="transmembrane region" description="Helical" evidence="1">
    <location>
        <begin position="356"/>
        <end position="379"/>
    </location>
</feature>
<keyword evidence="4" id="KW-1185">Reference proteome</keyword>
<feature type="transmembrane region" description="Helical" evidence="1">
    <location>
        <begin position="207"/>
        <end position="231"/>
    </location>
</feature>
<name>S6A5R8_9CREN</name>
<dbReference type="PANTHER" id="PTHR23518">
    <property type="entry name" value="C-METHYLTRANSFERASE"/>
    <property type="match status" value="1"/>
</dbReference>
<protein>
    <recommendedName>
        <fullName evidence="2">Major facilitator superfamily (MFS) profile domain-containing protein</fullName>
    </recommendedName>
</protein>
<feature type="transmembrane region" description="Helical" evidence="1">
    <location>
        <begin position="129"/>
        <end position="149"/>
    </location>
</feature>
<evidence type="ECO:0000313" key="4">
    <source>
        <dbReference type="Proteomes" id="UP000015543"/>
    </source>
</evidence>
<evidence type="ECO:0000259" key="2">
    <source>
        <dbReference type="PROSITE" id="PS50850"/>
    </source>
</evidence>
<dbReference type="PROSITE" id="PS50850">
    <property type="entry name" value="MFS"/>
    <property type="match status" value="1"/>
</dbReference>
<reference evidence="3 4" key="1">
    <citation type="journal article" date="2013" name="Genome Announc.">
        <title>Complete Genomic Sequence of 'Thermofilum adornatus' Strain 1910bT, a Hyperthermophilic Anaerobic Organotrophic Crenarchaeon.</title>
        <authorList>
            <person name="Dominova I.N."/>
            <person name="Kublanov I.V."/>
            <person name="Podosokorskaya O.A."/>
            <person name="Derbikova K.S."/>
            <person name="Patrushev M.V."/>
            <person name="Toshchakov S.V."/>
        </authorList>
    </citation>
    <scope>NUCLEOTIDE SEQUENCE [LARGE SCALE GENOMIC DNA]</scope>
    <source>
        <strain evidence="4">1910b</strain>
    </source>
</reference>
<dbReference type="SUPFAM" id="SSF103473">
    <property type="entry name" value="MFS general substrate transporter"/>
    <property type="match status" value="1"/>
</dbReference>
<gene>
    <name evidence="3" type="ORF">N186_06065</name>
</gene>
<feature type="transmembrane region" description="Helical" evidence="1">
    <location>
        <begin position="332"/>
        <end position="350"/>
    </location>
</feature>
<dbReference type="EMBL" id="CP006646">
    <property type="protein sequence ID" value="AGT35552.1"/>
    <property type="molecule type" value="Genomic_DNA"/>
</dbReference>
<feature type="domain" description="Major facilitator superfamily (MFS) profile" evidence="2">
    <location>
        <begin position="1"/>
        <end position="382"/>
    </location>
</feature>
<dbReference type="PANTHER" id="PTHR23518:SF2">
    <property type="entry name" value="MAJOR FACILITATOR SUPERFAMILY TRANSPORTER"/>
    <property type="match status" value="1"/>
</dbReference>